<evidence type="ECO:0000259" key="6">
    <source>
        <dbReference type="PROSITE" id="PS51746"/>
    </source>
</evidence>
<dbReference type="EMBL" id="VHII01000007">
    <property type="protein sequence ID" value="KAF1387892.1"/>
    <property type="molecule type" value="Genomic_DNA"/>
</dbReference>
<accession>A0A6A5FHA7</accession>
<dbReference type="Pfam" id="PF00481">
    <property type="entry name" value="PP2C"/>
    <property type="match status" value="1"/>
</dbReference>
<keyword evidence="5" id="KW-1133">Transmembrane helix</keyword>
<dbReference type="Pfam" id="PF09773">
    <property type="entry name" value="Meckelin"/>
    <property type="match status" value="1"/>
</dbReference>
<dbReference type="Proteomes" id="UP000465112">
    <property type="component" value="Chromosome 7"/>
</dbReference>
<dbReference type="PANTHER" id="PTHR21274:SF2">
    <property type="entry name" value="MECKELIN"/>
    <property type="match status" value="1"/>
</dbReference>
<name>A0A6A5FHA7_PERFL</name>
<reference evidence="7 8" key="1">
    <citation type="submission" date="2019-06" db="EMBL/GenBank/DDBJ databases">
        <title>A chromosome-scale genome assembly of the European perch, Perca fluviatilis.</title>
        <authorList>
            <person name="Roques C."/>
            <person name="Zahm M."/>
            <person name="Cabau C."/>
            <person name="Klopp C."/>
            <person name="Bouchez O."/>
            <person name="Donnadieu C."/>
            <person name="Kuhl H."/>
            <person name="Gislard M."/>
            <person name="Guendouz S."/>
            <person name="Journot L."/>
            <person name="Haffray P."/>
            <person name="Bestin A."/>
            <person name="Morvezen R."/>
            <person name="Feron R."/>
            <person name="Wen M."/>
            <person name="Jouanno E."/>
            <person name="Herpin A."/>
            <person name="Schartl M."/>
            <person name="Postlethwait J."/>
            <person name="Schaerlinger B."/>
            <person name="Chardard D."/>
            <person name="Lecocq T."/>
            <person name="Poncet C."/>
            <person name="Jaffrelo L."/>
            <person name="Lampietro C."/>
            <person name="Guiguen Y."/>
        </authorList>
    </citation>
    <scope>NUCLEOTIDE SEQUENCE [LARGE SCALE GENOMIC DNA]</scope>
    <source>
        <tissue evidence="7">Blood</tissue>
    </source>
</reference>
<dbReference type="InterPro" id="IPR000222">
    <property type="entry name" value="PP2C_BS"/>
</dbReference>
<dbReference type="InterPro" id="IPR036457">
    <property type="entry name" value="PPM-type-like_dom_sf"/>
</dbReference>
<dbReference type="PROSITE" id="PS01032">
    <property type="entry name" value="PPM_1"/>
    <property type="match status" value="1"/>
</dbReference>
<comment type="caution">
    <text evidence="7">The sequence shown here is derived from an EMBL/GenBank/DDBJ whole genome shotgun (WGS) entry which is preliminary data.</text>
</comment>
<dbReference type="InterPro" id="IPR001932">
    <property type="entry name" value="PPM-type_phosphatase-like_dom"/>
</dbReference>
<dbReference type="Gene3D" id="3.60.40.10">
    <property type="entry name" value="PPM-type phosphatase domain"/>
    <property type="match status" value="1"/>
</dbReference>
<keyword evidence="3 4" id="KW-0904">Protein phosphatase</keyword>
<keyword evidence="2 4" id="KW-0378">Hydrolase</keyword>
<dbReference type="GO" id="GO:0004721">
    <property type="term" value="F:phosphoprotein phosphatase activity"/>
    <property type="evidence" value="ECO:0007669"/>
    <property type="project" value="UniProtKB-KW"/>
</dbReference>
<feature type="transmembrane region" description="Helical" evidence="5">
    <location>
        <begin position="699"/>
        <end position="724"/>
    </location>
</feature>
<feature type="transmembrane region" description="Helical" evidence="5">
    <location>
        <begin position="532"/>
        <end position="557"/>
    </location>
</feature>
<proteinExistence type="inferred from homology"/>
<evidence type="ECO:0000256" key="5">
    <source>
        <dbReference type="SAM" id="Phobius"/>
    </source>
</evidence>
<keyword evidence="5" id="KW-0472">Membrane</keyword>
<dbReference type="SUPFAM" id="SSF81606">
    <property type="entry name" value="PP2C-like"/>
    <property type="match status" value="1"/>
</dbReference>
<sequence>MIRIVGPLNCQQFVIPFKAPSDCSAEEFFDISSLSCVSCGSNQRRSTTGLSCICKTGYQTLTTDKASITCQQCPTDSPAVTTGGFGCIRCPGSLSDEGKCQCPPGNVLVERDVNGNLLEEASCVTCNGNSPALSVPNHSGERCERCQASFINTSCLCNPPNVLAEGLCFPPGSLSTNVNPSVNYAELKFSVQSAWFIKNLYSSSAACLVFSNLTACQALGNMCVMNMHSFSGISTDACGLFNTIFRSRAALSSTQDISYWRVNLPWLYYGDEPGLASRVLQTDPVPIRFSFRGKNKNTDIKLLAAVYNVRGEFLRWEQVGGRNLQLCPETTTKQAAAFSFGTAYQESCDLSVAELLGTHPEPIFYDVFMDLGGGENRKLLPLPTLVYNQQYNGRFINQESMKNWYLSRRMFVVDTLSGREKSTDSLPKVIRVASSVKIRFQLVPRTQEGQVFTPLMTVTYKDIPITDINTQTVTTTFAVEYEMDQNEARIKTDTALGVMGGVAVLYSLLKTVSWKRRIASPLIDVETMLKFFLFYAGDLANVFFAVTVGTGLYWLILYKAQQFVSVLLPLPAQEGQFVTYIGCAFALKAVQFLHKLILQVSIDVFFIDWERPRSKANRTVQVSATGEPKRDPSPVSIWRTYFVANEWNEIQTIRKISPTFQIMAVLFFLEVLGFSNLALRDPWPTLQRSSQAYTPSYSLMLRYGLAATLWLCIGLLQVIFFTVFHEHFVEDKIRQFVDLCSISNISVLLLSHRCFGYYIHGRSVHGHADTNMEEMNNNLNRESESLCGQRGLLPNTEIQTFQVSLTNRLRSQYDRIQEQINRRHGPSRLMDECSANQFEQRARGYQTMNHFLGSIIDHAYPDMDYIVKDKLMFERVIGMEFLEPTEKSIFYNDEAHSFSDVLFYGNEATLLIFDTLFFCVVDLGSQSFVLAAVLTCVQQMIFRLIRNTLGRKNLVRKTLTHRLSAPSAMPVRSQLLRGLPHAKVLASSLLPCQQHQSQLVPITHRPASRRSSHMWQSHQHSRSYQTTSVLRSYILSPPQVNSILKANEYSFKVPEFDGKNVSSVMGFESNQLPANAPIEDRRSAATCLQTRGMLLGVFDGHAGCACAQALSERLFYYIAVSLLPHNTLCELEAAVEAGRALSPILQWHKHPNDYFSKEAQTLYFNSLRTYWQELIDLTSPGEVPDTREALLNAFKRLDNDISLEAQVGDPNAFLHYWVLRVAFSGATACVAHIDGSELFIANSGDARAVLGVQEADGSFSAHTLSNDHSAQNEAEVARIRSEHPPSERKTVIRQDRLLGLLMPLRAFGDVKFKWSIDLQKCVLESGPDQLHENEHTKFIPPNYHTPPYLTAEPEITYHKLRPQDRFMVIGSDGLWETLHRQEVVRIVGEYLTGVHQRQPLKVGGYRVTLGQMQELLDERKARMSSAFEDQNSATHLIRHAVGNNEFGTVDHERLSKMLSLPEELARMYRDDITIIIAQFNPHVIGAQRQDGQS</sequence>
<comment type="similarity">
    <text evidence="4">Belongs to the PP2C family.</text>
</comment>
<evidence type="ECO:0000256" key="2">
    <source>
        <dbReference type="ARBA" id="ARBA00022801"/>
    </source>
</evidence>
<dbReference type="GO" id="GO:0060271">
    <property type="term" value="P:cilium assembly"/>
    <property type="evidence" value="ECO:0007669"/>
    <property type="project" value="InterPro"/>
</dbReference>
<dbReference type="GO" id="GO:0036038">
    <property type="term" value="C:MKS complex"/>
    <property type="evidence" value="ECO:0007669"/>
    <property type="project" value="InterPro"/>
</dbReference>
<dbReference type="PROSITE" id="PS51746">
    <property type="entry name" value="PPM_2"/>
    <property type="match status" value="1"/>
</dbReference>
<keyword evidence="5" id="KW-0812">Transmembrane</keyword>
<evidence type="ECO:0000256" key="4">
    <source>
        <dbReference type="RuleBase" id="RU003465"/>
    </source>
</evidence>
<dbReference type="CDD" id="cd00143">
    <property type="entry name" value="PP2Cc"/>
    <property type="match status" value="1"/>
</dbReference>
<organism evidence="7 8">
    <name type="scientific">Perca fluviatilis</name>
    <name type="common">European perch</name>
    <dbReference type="NCBI Taxonomy" id="8168"/>
    <lineage>
        <taxon>Eukaryota</taxon>
        <taxon>Metazoa</taxon>
        <taxon>Chordata</taxon>
        <taxon>Craniata</taxon>
        <taxon>Vertebrata</taxon>
        <taxon>Euteleostomi</taxon>
        <taxon>Actinopterygii</taxon>
        <taxon>Neopterygii</taxon>
        <taxon>Teleostei</taxon>
        <taxon>Neoteleostei</taxon>
        <taxon>Acanthomorphata</taxon>
        <taxon>Eupercaria</taxon>
        <taxon>Perciformes</taxon>
        <taxon>Percoidei</taxon>
        <taxon>Percidae</taxon>
        <taxon>Percinae</taxon>
        <taxon>Perca</taxon>
    </lineage>
</organism>
<gene>
    <name evidence="7" type="ORF">PFLUV_G00084640</name>
</gene>
<evidence type="ECO:0000313" key="8">
    <source>
        <dbReference type="Proteomes" id="UP000465112"/>
    </source>
</evidence>
<evidence type="ECO:0000256" key="1">
    <source>
        <dbReference type="ARBA" id="ARBA00022723"/>
    </source>
</evidence>
<evidence type="ECO:0000313" key="7">
    <source>
        <dbReference type="EMBL" id="KAF1387892.1"/>
    </source>
</evidence>
<keyword evidence="8" id="KW-1185">Reference proteome</keyword>
<evidence type="ECO:0000256" key="3">
    <source>
        <dbReference type="ARBA" id="ARBA00022912"/>
    </source>
</evidence>
<feature type="domain" description="PPM-type phosphatase" evidence="6">
    <location>
        <begin position="1064"/>
        <end position="1479"/>
    </location>
</feature>
<dbReference type="InterPro" id="IPR019170">
    <property type="entry name" value="Meckelin"/>
</dbReference>
<dbReference type="SMART" id="SM00332">
    <property type="entry name" value="PP2Cc"/>
    <property type="match status" value="1"/>
</dbReference>
<dbReference type="GO" id="GO:0046872">
    <property type="term" value="F:metal ion binding"/>
    <property type="evidence" value="ECO:0007669"/>
    <property type="project" value="UniProtKB-KW"/>
</dbReference>
<protein>
    <recommendedName>
        <fullName evidence="6">PPM-type phosphatase domain-containing protein</fullName>
    </recommendedName>
</protein>
<keyword evidence="1" id="KW-0479">Metal-binding</keyword>
<dbReference type="PANTHER" id="PTHR21274">
    <property type="entry name" value="MECKELIN"/>
    <property type="match status" value="1"/>
</dbReference>